<evidence type="ECO:0000256" key="2">
    <source>
        <dbReference type="ARBA" id="ARBA00022741"/>
    </source>
</evidence>
<dbReference type="GO" id="GO:0043138">
    <property type="term" value="F:3'-5' DNA helicase activity"/>
    <property type="evidence" value="ECO:0007669"/>
    <property type="project" value="UniProtKB-EC"/>
</dbReference>
<evidence type="ECO:0000256" key="6">
    <source>
        <dbReference type="ARBA" id="ARBA00023235"/>
    </source>
</evidence>
<dbReference type="InterPro" id="IPR000212">
    <property type="entry name" value="DNA_helicase_UvrD/REP"/>
</dbReference>
<evidence type="ECO:0000313" key="14">
    <source>
        <dbReference type="EMBL" id="CAE8736260.1"/>
    </source>
</evidence>
<sequence>MATAAAPHESSLLPAAAASAVEEEQDEKRLVSGWVQRAPSSAVSHFPGGPAALCSKLLRQSVPDLLAVLSSFERRRAKGDRDPQLLSWMEVLAGLTAAQRSAASSPPDRALLLVACAGSGKTKTLLARVRWLLATGAAAASKVLLLSFSRAACDELRQRFKALDASVAAAVRVRTFHSFSLELLRAHKDVLLSELENQLQSADAGSCWQKLRRLQSLLSGEGDLRVISDSEQYQFVTAALETVLQASVASATSKSCRAAVTPYSAVRYVQRAKNTGISQVDDADPLLAAVFSEYESSLAEAGAVDFGDLVSCASMALASLPSLQLAVSSELDAVVVDEFQDTSASQLSLLKALLGDKPGRLTAVGDPRQRIFSFQGSCGGQFSSFKEAFGAQEFSLEENFRSTANICRCASAILGDAGLRDGSSSSSLAGVIARHPAGDGQPVDLVVCRTQACEEFHVQTWVLRSRLDGSSWRDLAVLARTTAAVRSTAAALRAVGVPVVMAGVEHYSRREMEDVLAMCRLALRPDDANLLQHCLAAVRAVSAQEVAVLEAAVRSGRQPPSFPSVEGADASVTARIARSLEGHPGRRSRFLLGQPQELSELLKELRAALFPQQRRRKGGVAGARPGHGNVSDSTLRAGLLLNGVAFIEHGAIIWPAPRTACSCRRSRRMVETALGNATATSTSLCVGCGGIAKSERCGLSGQAAKRTQDTDDAEVADAGDVEMLRSQDFSCSSCSGPLREGDPSCEACGRGHHIRTGVGCCGLPAARALVPRLSASRHSEERPPGQEDCQPWLCASCYSTHSAAWWSQRQLSGGFSAPQPRTAGGVLRRMAGDAPSLGLSHSTLWELCQALGQLPAAPPWLEPPVWKGVRRFARMAGDLVTRLAELRLDEFLARVFAVLPRGRRYRAVGARGKAKGLEEALKSEAEAHLREAAAASTSHSDDSAAAQLGPFLERLNLGSGACEEGPFAATAAGSGTAEAGRGRDAVTIATAHAAKGRQWPSVLAVRFNEGLGFPLFGPRAPAQACLEHFAEERRLAYVVASRACQRLTLSYALEAEGGRLATRSPFLATLGSEVRVQGVEFVDPADRRRLTDAVRRLSRAEHTTTWSGESELKSQAGSTSTTTEAWQDFLANPAKPPGPLGSAARLKRRLFPQGSKFSKGARGAEIVKRPRYTKAETTTGQTTTSTGDMQALAASSDPSAAAVGGAPLDKQGLATKECAPTEIIRQRRGSGGG</sequence>
<proteinExistence type="inferred from homology"/>
<dbReference type="PROSITE" id="PS51217">
    <property type="entry name" value="UVRD_HELICASE_CTER"/>
    <property type="match status" value="1"/>
</dbReference>
<evidence type="ECO:0000256" key="11">
    <source>
        <dbReference type="SAM" id="MobiDB-lite"/>
    </source>
</evidence>
<feature type="compositionally biased region" description="Low complexity" evidence="11">
    <location>
        <begin position="1175"/>
        <end position="1207"/>
    </location>
</feature>
<organism evidence="14 15">
    <name type="scientific">Polarella glacialis</name>
    <name type="common">Dinoflagellate</name>
    <dbReference type="NCBI Taxonomy" id="89957"/>
    <lineage>
        <taxon>Eukaryota</taxon>
        <taxon>Sar</taxon>
        <taxon>Alveolata</taxon>
        <taxon>Dinophyceae</taxon>
        <taxon>Suessiales</taxon>
        <taxon>Suessiaceae</taxon>
        <taxon>Polarella</taxon>
    </lineage>
</organism>
<protein>
    <recommendedName>
        <fullName evidence="8">DNA 3'-5' helicase</fullName>
        <ecNumber evidence="8">5.6.2.4</ecNumber>
    </recommendedName>
</protein>
<keyword evidence="6" id="KW-0413">Isomerase</keyword>
<comment type="catalytic activity">
    <reaction evidence="9">
        <text>ATP + H2O = ADP + phosphate + H(+)</text>
        <dbReference type="Rhea" id="RHEA:13065"/>
        <dbReference type="ChEBI" id="CHEBI:15377"/>
        <dbReference type="ChEBI" id="CHEBI:15378"/>
        <dbReference type="ChEBI" id="CHEBI:30616"/>
        <dbReference type="ChEBI" id="CHEBI:43474"/>
        <dbReference type="ChEBI" id="CHEBI:456216"/>
        <dbReference type="EC" id="5.6.2.4"/>
    </reaction>
</comment>
<dbReference type="Gene3D" id="1.10.486.10">
    <property type="entry name" value="PCRA, domain 4"/>
    <property type="match status" value="2"/>
</dbReference>
<name>A0A813LRZ2_POLGL</name>
<evidence type="ECO:0000256" key="10">
    <source>
        <dbReference type="PROSITE-ProRule" id="PRU00560"/>
    </source>
</evidence>
<dbReference type="Pfam" id="PF00580">
    <property type="entry name" value="UvrD-helicase"/>
    <property type="match status" value="1"/>
</dbReference>
<feature type="region of interest" description="Disordered" evidence="11">
    <location>
        <begin position="1170"/>
        <end position="1233"/>
    </location>
</feature>
<comment type="similarity">
    <text evidence="1">Belongs to the helicase family. UvrD subfamily.</text>
</comment>
<keyword evidence="3 10" id="KW-0378">Hydrolase</keyword>
<comment type="catalytic activity">
    <reaction evidence="7">
        <text>Couples ATP hydrolysis with the unwinding of duplex DNA by translocating in the 3'-5' direction.</text>
        <dbReference type="EC" id="5.6.2.4"/>
    </reaction>
</comment>
<dbReference type="GO" id="GO:0003677">
    <property type="term" value="F:DNA binding"/>
    <property type="evidence" value="ECO:0007669"/>
    <property type="project" value="InterPro"/>
</dbReference>
<dbReference type="GO" id="GO:0016787">
    <property type="term" value="F:hydrolase activity"/>
    <property type="evidence" value="ECO:0007669"/>
    <property type="project" value="UniProtKB-UniRule"/>
</dbReference>
<dbReference type="EMBL" id="CAJNNW010036641">
    <property type="protein sequence ID" value="CAE8736260.1"/>
    <property type="molecule type" value="Genomic_DNA"/>
</dbReference>
<keyword evidence="5 10" id="KW-0067">ATP-binding</keyword>
<feature type="compositionally biased region" description="Polar residues" evidence="11">
    <location>
        <begin position="1103"/>
        <end position="1123"/>
    </location>
</feature>
<feature type="region of interest" description="Disordered" evidence="11">
    <location>
        <begin position="1101"/>
        <end position="1123"/>
    </location>
</feature>
<comment type="caution">
    <text evidence="14">The sequence shown here is derived from an EMBL/GenBank/DDBJ whole genome shotgun (WGS) entry which is preliminary data.</text>
</comment>
<dbReference type="Gene3D" id="3.40.50.300">
    <property type="entry name" value="P-loop containing nucleotide triphosphate hydrolases"/>
    <property type="match status" value="3"/>
</dbReference>
<dbReference type="InterPro" id="IPR013986">
    <property type="entry name" value="DExx_box_DNA_helicase_dom_sf"/>
</dbReference>
<accession>A0A813LRZ2</accession>
<dbReference type="InterPro" id="IPR014017">
    <property type="entry name" value="DNA_helicase_UvrD-like_C"/>
</dbReference>
<feature type="region of interest" description="Disordered" evidence="11">
    <location>
        <begin position="1"/>
        <end position="24"/>
    </location>
</feature>
<dbReference type="SUPFAM" id="SSF52540">
    <property type="entry name" value="P-loop containing nucleoside triphosphate hydrolases"/>
    <property type="match status" value="2"/>
</dbReference>
<dbReference type="InterPro" id="IPR027417">
    <property type="entry name" value="P-loop_NTPase"/>
</dbReference>
<evidence type="ECO:0000259" key="12">
    <source>
        <dbReference type="PROSITE" id="PS51198"/>
    </source>
</evidence>
<dbReference type="CDD" id="cd17932">
    <property type="entry name" value="DEXQc_UvrD"/>
    <property type="match status" value="1"/>
</dbReference>
<dbReference type="PROSITE" id="PS51198">
    <property type="entry name" value="UVRD_HELICASE_ATP_BIND"/>
    <property type="match status" value="1"/>
</dbReference>
<feature type="domain" description="UvrD-like helicase ATP-binding" evidence="12">
    <location>
        <begin position="94"/>
        <end position="403"/>
    </location>
</feature>
<dbReference type="EC" id="5.6.2.4" evidence="8"/>
<dbReference type="InterPro" id="IPR014016">
    <property type="entry name" value="UvrD-like_ATP-bd"/>
</dbReference>
<reference evidence="14" key="1">
    <citation type="submission" date="2021-02" db="EMBL/GenBank/DDBJ databases">
        <authorList>
            <person name="Dougan E. K."/>
            <person name="Rhodes N."/>
            <person name="Thang M."/>
            <person name="Chan C."/>
        </authorList>
    </citation>
    <scope>NUCLEOTIDE SEQUENCE</scope>
</reference>
<evidence type="ECO:0000256" key="1">
    <source>
        <dbReference type="ARBA" id="ARBA00009922"/>
    </source>
</evidence>
<keyword evidence="4 10" id="KW-0347">Helicase</keyword>
<gene>
    <name evidence="14" type="ORF">PGLA2088_LOCUS48234</name>
</gene>
<evidence type="ECO:0000256" key="5">
    <source>
        <dbReference type="ARBA" id="ARBA00022840"/>
    </source>
</evidence>
<feature type="binding site" evidence="10">
    <location>
        <begin position="115"/>
        <end position="122"/>
    </location>
    <ligand>
        <name>ATP</name>
        <dbReference type="ChEBI" id="CHEBI:30616"/>
    </ligand>
</feature>
<evidence type="ECO:0000259" key="13">
    <source>
        <dbReference type="PROSITE" id="PS51217"/>
    </source>
</evidence>
<dbReference type="Gene3D" id="1.10.10.160">
    <property type="match status" value="1"/>
</dbReference>
<evidence type="ECO:0000256" key="4">
    <source>
        <dbReference type="ARBA" id="ARBA00022806"/>
    </source>
</evidence>
<evidence type="ECO:0000256" key="7">
    <source>
        <dbReference type="ARBA" id="ARBA00034617"/>
    </source>
</evidence>
<dbReference type="GO" id="GO:0005524">
    <property type="term" value="F:ATP binding"/>
    <property type="evidence" value="ECO:0007669"/>
    <property type="project" value="UniProtKB-UniRule"/>
</dbReference>
<dbReference type="Pfam" id="PF13361">
    <property type="entry name" value="UvrD_C"/>
    <property type="match status" value="2"/>
</dbReference>
<evidence type="ECO:0000256" key="8">
    <source>
        <dbReference type="ARBA" id="ARBA00034808"/>
    </source>
</evidence>
<feature type="compositionally biased region" description="Low complexity" evidence="11">
    <location>
        <begin position="1"/>
        <end position="20"/>
    </location>
</feature>
<keyword evidence="2 10" id="KW-0547">Nucleotide-binding</keyword>
<dbReference type="PANTHER" id="PTHR11070">
    <property type="entry name" value="UVRD / RECB / PCRA DNA HELICASE FAMILY MEMBER"/>
    <property type="match status" value="1"/>
</dbReference>
<evidence type="ECO:0000256" key="9">
    <source>
        <dbReference type="ARBA" id="ARBA00048988"/>
    </source>
</evidence>
<feature type="domain" description="UvrD-like helicase C-terminal" evidence="13">
    <location>
        <begin position="412"/>
        <end position="996"/>
    </location>
</feature>
<evidence type="ECO:0000313" key="15">
    <source>
        <dbReference type="Proteomes" id="UP000626109"/>
    </source>
</evidence>
<evidence type="ECO:0000256" key="3">
    <source>
        <dbReference type="ARBA" id="ARBA00022801"/>
    </source>
</evidence>
<dbReference type="Proteomes" id="UP000626109">
    <property type="component" value="Unassembled WGS sequence"/>
</dbReference>
<dbReference type="AlphaFoldDB" id="A0A813LRZ2"/>